<dbReference type="EMBL" id="JANBPT010000292">
    <property type="protein sequence ID" value="KAJ1924108.1"/>
    <property type="molecule type" value="Genomic_DNA"/>
</dbReference>
<evidence type="ECO:0000313" key="4">
    <source>
        <dbReference type="EMBL" id="KAJ1924108.1"/>
    </source>
</evidence>
<feature type="domain" description="Cell division control protein 24 OB" evidence="2">
    <location>
        <begin position="414"/>
        <end position="624"/>
    </location>
</feature>
<organism evidence="4 5">
    <name type="scientific">Tieghemiomyces parasiticus</name>
    <dbReference type="NCBI Taxonomy" id="78921"/>
    <lineage>
        <taxon>Eukaryota</taxon>
        <taxon>Fungi</taxon>
        <taxon>Fungi incertae sedis</taxon>
        <taxon>Zoopagomycota</taxon>
        <taxon>Kickxellomycotina</taxon>
        <taxon>Dimargaritomycetes</taxon>
        <taxon>Dimargaritales</taxon>
        <taxon>Dimargaritaceae</taxon>
        <taxon>Tieghemiomyces</taxon>
    </lineage>
</organism>
<feature type="domain" description="Cell division control protein 24 OB" evidence="3">
    <location>
        <begin position="31"/>
        <end position="101"/>
    </location>
</feature>
<keyword evidence="5" id="KW-1185">Reference proteome</keyword>
<reference evidence="4" key="1">
    <citation type="submission" date="2022-07" db="EMBL/GenBank/DDBJ databases">
        <title>Phylogenomic reconstructions and comparative analyses of Kickxellomycotina fungi.</title>
        <authorList>
            <person name="Reynolds N.K."/>
            <person name="Stajich J.E."/>
            <person name="Barry K."/>
            <person name="Grigoriev I.V."/>
            <person name="Crous P."/>
            <person name="Smith M.E."/>
        </authorList>
    </citation>
    <scope>NUCLEOTIDE SEQUENCE</scope>
    <source>
        <strain evidence="4">RSA 861</strain>
    </source>
</reference>
<dbReference type="PANTHER" id="PTHR36033:SF1">
    <property type="entry name" value="NUCLEIC ACID-BINDING PROTEINS SUPERFAMILY"/>
    <property type="match status" value="1"/>
</dbReference>
<dbReference type="Pfam" id="PF17244">
    <property type="entry name" value="CDC24_OB3"/>
    <property type="match status" value="1"/>
</dbReference>
<evidence type="ECO:0000259" key="3">
    <source>
        <dbReference type="Pfam" id="PF17246"/>
    </source>
</evidence>
<feature type="region of interest" description="Disordered" evidence="1">
    <location>
        <begin position="634"/>
        <end position="658"/>
    </location>
</feature>
<dbReference type="OrthoDB" id="10265890at2759"/>
<evidence type="ECO:0000313" key="5">
    <source>
        <dbReference type="Proteomes" id="UP001150569"/>
    </source>
</evidence>
<dbReference type="Pfam" id="PF17246">
    <property type="entry name" value="CDC24_OB1"/>
    <property type="match status" value="1"/>
</dbReference>
<dbReference type="SUPFAM" id="SSF50249">
    <property type="entry name" value="Nucleic acid-binding proteins"/>
    <property type="match status" value="1"/>
</dbReference>
<accession>A0A9W8A643</accession>
<dbReference type="AlphaFoldDB" id="A0A9W8A643"/>
<name>A0A9W8A643_9FUNG</name>
<gene>
    <name evidence="4" type="ORF">IWQ60_005436</name>
</gene>
<protein>
    <submittedName>
        <fullName evidence="4">Uncharacterized protein</fullName>
    </submittedName>
</protein>
<dbReference type="InterPro" id="IPR035201">
    <property type="entry name" value="Cdc24_OB1"/>
</dbReference>
<proteinExistence type="predicted"/>
<dbReference type="InterPro" id="IPR012340">
    <property type="entry name" value="NA-bd_OB-fold"/>
</dbReference>
<dbReference type="InterPro" id="IPR035203">
    <property type="entry name" value="Cdc24_OB3"/>
</dbReference>
<sequence>MDLVSIVDRLVHELAEPHSNRALADAFAKRSGKRTFDLSETAGRLPWGWAASTFLDILEEYPAGLTRSIILTEMSTRWDEPRENRPLNSTKRFAEIDALLEGNTTDQSLFNMTVINARQLDHTEIWILTLQPDSGGGIVEAYLHQRFYILTAAGSHHLLTHLPRRLRFCGAHVVRNPKQLPRLLPTPFVMFELSPAVLECSALRYRQPRESQSFSSPSLSQRVEPAGCPRTEADRLFAKTYFTTDFLTDVTHATLAGGQRFRFWVKVGVVLADDVRSHDGRIKRAQIFVSDVVGDGTGTQSTAVLASLVLYDDQVPLASLVNKGDYLGIYLPTIKRPANASAGEILEMEYGPDTILFILPRPSPTTAAWPSGSTAVSGLATAAPAHVPSSVTATADEDGITDCRHTPQRVYIADLRPLMSGLTLFGRIMATSHNQPVTAAGDGTEGSQQINRFIIRLVDETGATNVTCWGTFGLQAARCRVGEWVLVSNVITTAVDSSASAKVHVEASERSHSQIRSVYTRRAFLSCSYLRDPVPLTYIVNHPVCQSRVVIVGWRPYTYAQPEDYVHPPNDHLNLVVYTHDACQHSIVRTNGGLYFCTICTSYLQENETLAPQFRISWQIDDGTRIWDLDAQPHASNVSHGHNKTSTHIKGGGREKGP</sequence>
<dbReference type="Proteomes" id="UP001150569">
    <property type="component" value="Unassembled WGS sequence"/>
</dbReference>
<evidence type="ECO:0000256" key="1">
    <source>
        <dbReference type="SAM" id="MobiDB-lite"/>
    </source>
</evidence>
<evidence type="ECO:0000259" key="2">
    <source>
        <dbReference type="Pfam" id="PF17244"/>
    </source>
</evidence>
<comment type="caution">
    <text evidence="4">The sequence shown here is derived from an EMBL/GenBank/DDBJ whole genome shotgun (WGS) entry which is preliminary data.</text>
</comment>
<dbReference type="PANTHER" id="PTHR36033">
    <property type="entry name" value="NUCLEIC ACID-BINDING PROTEINS SUPERFAMILY"/>
    <property type="match status" value="1"/>
</dbReference>
<dbReference type="Gene3D" id="2.40.50.140">
    <property type="entry name" value="Nucleic acid-binding proteins"/>
    <property type="match status" value="1"/>
</dbReference>